<evidence type="ECO:0000256" key="3">
    <source>
        <dbReference type="ARBA" id="ARBA00023163"/>
    </source>
</evidence>
<proteinExistence type="predicted"/>
<organism evidence="5 6">
    <name type="scientific">Winogradskyella immobilis</name>
    <dbReference type="NCBI Taxonomy" id="2816852"/>
    <lineage>
        <taxon>Bacteria</taxon>
        <taxon>Pseudomonadati</taxon>
        <taxon>Bacteroidota</taxon>
        <taxon>Flavobacteriia</taxon>
        <taxon>Flavobacteriales</taxon>
        <taxon>Flavobacteriaceae</taxon>
        <taxon>Winogradskyella</taxon>
    </lineage>
</organism>
<evidence type="ECO:0000256" key="2">
    <source>
        <dbReference type="ARBA" id="ARBA00023125"/>
    </source>
</evidence>
<comment type="caution">
    <text evidence="5">The sequence shown here is derived from an EMBL/GenBank/DDBJ whole genome shotgun (WGS) entry which is preliminary data.</text>
</comment>
<dbReference type="EMBL" id="JAFMPT010000012">
    <property type="protein sequence ID" value="MCC1484927.1"/>
    <property type="molecule type" value="Genomic_DNA"/>
</dbReference>
<gene>
    <name evidence="5" type="ORF">J1C55_10020</name>
</gene>
<accession>A0ABS8EQ18</accession>
<dbReference type="InterPro" id="IPR018060">
    <property type="entry name" value="HTH_AraC"/>
</dbReference>
<evidence type="ECO:0000256" key="1">
    <source>
        <dbReference type="ARBA" id="ARBA00023015"/>
    </source>
</evidence>
<evidence type="ECO:0000313" key="6">
    <source>
        <dbReference type="Proteomes" id="UP000778797"/>
    </source>
</evidence>
<feature type="domain" description="HTH araC/xylS-type" evidence="4">
    <location>
        <begin position="26"/>
        <end position="123"/>
    </location>
</feature>
<evidence type="ECO:0000259" key="4">
    <source>
        <dbReference type="PROSITE" id="PS01124"/>
    </source>
</evidence>
<reference evidence="6" key="1">
    <citation type="submission" date="2021-03" db="EMBL/GenBank/DDBJ databases">
        <title>Genome of Cognatishimia sp. F0-27.</title>
        <authorList>
            <person name="Ping X."/>
        </authorList>
    </citation>
    <scope>NUCLEOTIDE SEQUENCE [LARGE SCALE GENOMIC DNA]</scope>
    <source>
        <strain evidence="6">E313</strain>
    </source>
</reference>
<dbReference type="Pfam" id="PF12833">
    <property type="entry name" value="HTH_18"/>
    <property type="match status" value="1"/>
</dbReference>
<reference evidence="6" key="2">
    <citation type="submission" date="2023-07" db="EMBL/GenBank/DDBJ databases">
        <title>Genome of Winogradskyella sp. E313.</title>
        <authorList>
            <person name="Zhou Y."/>
        </authorList>
    </citation>
    <scope>NUCLEOTIDE SEQUENCE [LARGE SCALE GENOMIC DNA]</scope>
    <source>
        <strain evidence="6">E313</strain>
    </source>
</reference>
<dbReference type="PROSITE" id="PS01124">
    <property type="entry name" value="HTH_ARAC_FAMILY_2"/>
    <property type="match status" value="1"/>
</dbReference>
<evidence type="ECO:0000313" key="5">
    <source>
        <dbReference type="EMBL" id="MCC1484927.1"/>
    </source>
</evidence>
<keyword evidence="3" id="KW-0804">Transcription</keyword>
<dbReference type="RefSeq" id="WP_227477419.1">
    <property type="nucleotide sequence ID" value="NZ_JAFMPT010000012.1"/>
</dbReference>
<dbReference type="InterPro" id="IPR018062">
    <property type="entry name" value="HTH_AraC-typ_CS"/>
</dbReference>
<dbReference type="SMART" id="SM00342">
    <property type="entry name" value="HTH_ARAC"/>
    <property type="match status" value="1"/>
</dbReference>
<dbReference type="PROSITE" id="PS00041">
    <property type="entry name" value="HTH_ARAC_FAMILY_1"/>
    <property type="match status" value="1"/>
</dbReference>
<keyword evidence="1" id="KW-0805">Transcription regulation</keyword>
<dbReference type="InterPro" id="IPR009057">
    <property type="entry name" value="Homeodomain-like_sf"/>
</dbReference>
<name>A0ABS8EQ18_9FLAO</name>
<dbReference type="PANTHER" id="PTHR43280:SF28">
    <property type="entry name" value="HTH-TYPE TRANSCRIPTIONAL ACTIVATOR RHAS"/>
    <property type="match status" value="1"/>
</dbReference>
<sequence>MTFYETEIKRIKDSCFSNDSQIETVIATRNFIDTNFDKDLKLDFLARLRFTSKYHLLRLFKKYYGLTPRQYLMDKRIENSKKNLINGMTVTETCFAVGFESLGSFSKLFKTKTGKSPSAYQKEQFSRSKLDLEF</sequence>
<protein>
    <submittedName>
        <fullName evidence="5">Helix-turn-helix transcriptional regulator</fullName>
    </submittedName>
</protein>
<keyword evidence="2" id="KW-0238">DNA-binding</keyword>
<dbReference type="Gene3D" id="1.10.10.60">
    <property type="entry name" value="Homeodomain-like"/>
    <property type="match status" value="2"/>
</dbReference>
<dbReference type="SUPFAM" id="SSF46689">
    <property type="entry name" value="Homeodomain-like"/>
    <property type="match status" value="2"/>
</dbReference>
<keyword evidence="6" id="KW-1185">Reference proteome</keyword>
<dbReference type="Proteomes" id="UP000778797">
    <property type="component" value="Unassembled WGS sequence"/>
</dbReference>
<dbReference type="PANTHER" id="PTHR43280">
    <property type="entry name" value="ARAC-FAMILY TRANSCRIPTIONAL REGULATOR"/>
    <property type="match status" value="1"/>
</dbReference>